<protein>
    <submittedName>
        <fullName evidence="1">Uncharacterized protein</fullName>
    </submittedName>
</protein>
<reference evidence="1 2" key="1">
    <citation type="journal article" date="2015" name="Nature">
        <title>rRNA introns, odd ribosomes, and small enigmatic genomes across a large radiation of phyla.</title>
        <authorList>
            <person name="Brown C.T."/>
            <person name="Hug L.A."/>
            <person name="Thomas B.C."/>
            <person name="Sharon I."/>
            <person name="Castelle C.J."/>
            <person name="Singh A."/>
            <person name="Wilkins M.J."/>
            <person name="Williams K.H."/>
            <person name="Banfield J.F."/>
        </authorList>
    </citation>
    <scope>NUCLEOTIDE SEQUENCE [LARGE SCALE GENOMIC DNA]</scope>
</reference>
<dbReference type="Proteomes" id="UP000033847">
    <property type="component" value="Unassembled WGS sequence"/>
</dbReference>
<proteinExistence type="predicted"/>
<dbReference type="AlphaFoldDB" id="A0A0G0YRZ5"/>
<comment type="caution">
    <text evidence="1">The sequence shown here is derived from an EMBL/GenBank/DDBJ whole genome shotgun (WGS) entry which is preliminary data.</text>
</comment>
<accession>A0A0G0YRZ5</accession>
<organism evidence="1 2">
    <name type="scientific">candidate division WWE3 bacterium GW2011_GWF1_42_14</name>
    <dbReference type="NCBI Taxonomy" id="1619138"/>
    <lineage>
        <taxon>Bacteria</taxon>
        <taxon>Katanobacteria</taxon>
    </lineage>
</organism>
<evidence type="ECO:0000313" key="2">
    <source>
        <dbReference type="Proteomes" id="UP000033847"/>
    </source>
</evidence>
<name>A0A0G0YRZ5_UNCKA</name>
<gene>
    <name evidence="1" type="ORF">UV00_C0002G0031</name>
</gene>
<dbReference type="EMBL" id="LCCU01000002">
    <property type="protein sequence ID" value="KKS39379.1"/>
    <property type="molecule type" value="Genomic_DNA"/>
</dbReference>
<sequence>MSANPFIYDAESPESKFELGEQTAELCRSLAKIGSSAEEIKIMDRRYQDRILEGLKPVISADREGQGKYKAFTEMHEITQVLQAGVKRNIDAMALESARRIPGSEESEIRKLLEDVSVENAEEKFASLIKIQDDIGQYYHAFMKNRYETFHARGRIKNTADEIAEKSGFLTRRAAGEEGALGIGDERISDVLKKFGVRSKSFAETVSVLNSKAKHFEAENLGQMEENFKNFNRVVVVVKNTLGVEK</sequence>
<evidence type="ECO:0000313" key="1">
    <source>
        <dbReference type="EMBL" id="KKS39379.1"/>
    </source>
</evidence>